<dbReference type="GO" id="GO:0003735">
    <property type="term" value="F:structural constituent of ribosome"/>
    <property type="evidence" value="ECO:0007669"/>
    <property type="project" value="InterPro"/>
</dbReference>
<dbReference type="InterPro" id="IPR005824">
    <property type="entry name" value="KOW"/>
</dbReference>
<gene>
    <name evidence="5" type="ORF">AJ80_00765</name>
</gene>
<dbReference type="STRING" id="1447883.A0A2B7YTZ9"/>
<evidence type="ECO:0000256" key="3">
    <source>
        <dbReference type="ARBA" id="ARBA00023274"/>
    </source>
</evidence>
<dbReference type="Gene3D" id="2.30.30.30">
    <property type="match status" value="1"/>
</dbReference>
<comment type="caution">
    <text evidence="5">The sequence shown here is derived from an EMBL/GenBank/DDBJ whole genome shotgun (WGS) entry which is preliminary data.</text>
</comment>
<dbReference type="InterPro" id="IPR008991">
    <property type="entry name" value="Translation_prot_SH3-like_sf"/>
</dbReference>
<evidence type="ECO:0000313" key="6">
    <source>
        <dbReference type="Proteomes" id="UP000224634"/>
    </source>
</evidence>
<dbReference type="InterPro" id="IPR005825">
    <property type="entry name" value="Ribosomal_uL24_CS"/>
</dbReference>
<reference evidence="5 6" key="1">
    <citation type="submission" date="2017-10" db="EMBL/GenBank/DDBJ databases">
        <title>Comparative genomics in systemic dimorphic fungi from Ajellomycetaceae.</title>
        <authorList>
            <person name="Munoz J.F."/>
            <person name="Mcewen J.G."/>
            <person name="Clay O.K."/>
            <person name="Cuomo C.A."/>
        </authorList>
    </citation>
    <scope>NUCLEOTIDE SEQUENCE [LARGE SCALE GENOMIC DNA]</scope>
    <source>
        <strain evidence="5 6">UAMH7299</strain>
    </source>
</reference>
<sequence>MQKVIRYTSLARRQADRKAKIAKARINYADRHEVVKDQIQARRQFLDDVNTERKTRREDWMKGPLAPRRDVGDREGLYGTISGERTRAPAIPKEKQKSLVFLAAGDRVCVIRGRDKGRIGNVGSVDKESDTLTISGINTYDVEFPAFMLKGEADRRPFRPSPLPVRIDDVRLVVALRNHETGQMRDVIVERMVRGANIEREPGVELPPYARHIAGSGNEIPWPEAYPAEIVDEDVDTLRIEVETNTFFPSLEAYPMPPSVIDEVRNKYSRMRMRHDPEYVEKKHAQDARELWAKNRRLVSPKTEYMQRIVEERQRERQAMTDEKGNPIMSDETASFVNAFLAAKQQQHRAS</sequence>
<keyword evidence="3" id="KW-0687">Ribonucleoprotein</keyword>
<dbReference type="Proteomes" id="UP000224634">
    <property type="component" value="Unassembled WGS sequence"/>
</dbReference>
<dbReference type="GO" id="GO:0005840">
    <property type="term" value="C:ribosome"/>
    <property type="evidence" value="ECO:0007669"/>
    <property type="project" value="UniProtKB-KW"/>
</dbReference>
<feature type="domain" description="KOW" evidence="4">
    <location>
        <begin position="101"/>
        <end position="128"/>
    </location>
</feature>
<evidence type="ECO:0000313" key="5">
    <source>
        <dbReference type="EMBL" id="PGH27524.1"/>
    </source>
</evidence>
<keyword evidence="6" id="KW-1185">Reference proteome</keyword>
<accession>A0A2B7YTZ9</accession>
<evidence type="ECO:0000256" key="2">
    <source>
        <dbReference type="ARBA" id="ARBA00022980"/>
    </source>
</evidence>
<dbReference type="Pfam" id="PF22682">
    <property type="entry name" value="Ribosomal_uL24m-like"/>
    <property type="match status" value="1"/>
</dbReference>
<dbReference type="OrthoDB" id="359154at2759"/>
<dbReference type="GO" id="GO:1990904">
    <property type="term" value="C:ribonucleoprotein complex"/>
    <property type="evidence" value="ECO:0007669"/>
    <property type="project" value="UniProtKB-KW"/>
</dbReference>
<dbReference type="SUPFAM" id="SSF50104">
    <property type="entry name" value="Translation proteins SH3-like domain"/>
    <property type="match status" value="1"/>
</dbReference>
<dbReference type="GO" id="GO:0003723">
    <property type="term" value="F:RNA binding"/>
    <property type="evidence" value="ECO:0007669"/>
    <property type="project" value="InterPro"/>
</dbReference>
<protein>
    <recommendedName>
        <fullName evidence="4">KOW domain-containing protein</fullName>
    </recommendedName>
</protein>
<proteinExistence type="inferred from homology"/>
<comment type="similarity">
    <text evidence="1">Belongs to the universal ribosomal protein uL24 family.</text>
</comment>
<dbReference type="InterPro" id="IPR014722">
    <property type="entry name" value="Rib_uL2_dom2"/>
</dbReference>
<dbReference type="AlphaFoldDB" id="A0A2B7YTZ9"/>
<keyword evidence="2" id="KW-0689">Ribosomal protein</keyword>
<dbReference type="PANTHER" id="PTHR12903">
    <property type="entry name" value="MITOCHONDRIAL RIBOSOMAL PROTEIN L24"/>
    <property type="match status" value="1"/>
</dbReference>
<evidence type="ECO:0000256" key="1">
    <source>
        <dbReference type="ARBA" id="ARBA00010618"/>
    </source>
</evidence>
<name>A0A2B7YTZ9_POLH7</name>
<dbReference type="CDD" id="cd06089">
    <property type="entry name" value="KOW_RPL26"/>
    <property type="match status" value="1"/>
</dbReference>
<dbReference type="InterPro" id="IPR003256">
    <property type="entry name" value="Ribosomal_uL24"/>
</dbReference>
<dbReference type="PROSITE" id="PS01108">
    <property type="entry name" value="RIBOSOMAL_L24"/>
    <property type="match status" value="1"/>
</dbReference>
<dbReference type="InterPro" id="IPR041988">
    <property type="entry name" value="Ribosomal_uL24_KOW"/>
</dbReference>
<dbReference type="GO" id="GO:0006412">
    <property type="term" value="P:translation"/>
    <property type="evidence" value="ECO:0007669"/>
    <property type="project" value="InterPro"/>
</dbReference>
<dbReference type="SMART" id="SM00739">
    <property type="entry name" value="KOW"/>
    <property type="match status" value="1"/>
</dbReference>
<evidence type="ECO:0000259" key="4">
    <source>
        <dbReference type="SMART" id="SM00739"/>
    </source>
</evidence>
<organism evidence="5 6">
    <name type="scientific">Polytolypa hystricis (strain UAMH7299)</name>
    <dbReference type="NCBI Taxonomy" id="1447883"/>
    <lineage>
        <taxon>Eukaryota</taxon>
        <taxon>Fungi</taxon>
        <taxon>Dikarya</taxon>
        <taxon>Ascomycota</taxon>
        <taxon>Pezizomycotina</taxon>
        <taxon>Eurotiomycetes</taxon>
        <taxon>Eurotiomycetidae</taxon>
        <taxon>Onygenales</taxon>
        <taxon>Onygenales incertae sedis</taxon>
        <taxon>Polytolypa</taxon>
    </lineage>
</organism>
<dbReference type="EMBL" id="PDNA01000006">
    <property type="protein sequence ID" value="PGH27524.1"/>
    <property type="molecule type" value="Genomic_DNA"/>
</dbReference>